<evidence type="ECO:0000256" key="3">
    <source>
        <dbReference type="ARBA" id="ARBA00023004"/>
    </source>
</evidence>
<dbReference type="OrthoDB" id="7363829at2"/>
<dbReference type="Pfam" id="PF00034">
    <property type="entry name" value="Cytochrom_C"/>
    <property type="match status" value="1"/>
</dbReference>
<feature type="chain" id="PRO_5001572489" evidence="6">
    <location>
        <begin position="29"/>
        <end position="146"/>
    </location>
</feature>
<dbReference type="GO" id="GO:0046872">
    <property type="term" value="F:metal ion binding"/>
    <property type="evidence" value="ECO:0007669"/>
    <property type="project" value="UniProtKB-KW"/>
</dbReference>
<feature type="domain" description="Cytochrome c" evidence="7">
    <location>
        <begin position="60"/>
        <end position="141"/>
    </location>
</feature>
<protein>
    <submittedName>
        <fullName evidence="8">Cytochrome c family protein</fullName>
    </submittedName>
</protein>
<evidence type="ECO:0000256" key="1">
    <source>
        <dbReference type="ARBA" id="ARBA00022617"/>
    </source>
</evidence>
<reference evidence="8 9" key="1">
    <citation type="journal article" date="2014" name="Antonie Van Leeuwenhoek">
        <title>Hyphomonas beringensis sp. nov. and Hyphomonas chukchiensis sp. nov., isolated from surface seawater of the Bering Sea and Chukchi Sea.</title>
        <authorList>
            <person name="Li C."/>
            <person name="Lai Q."/>
            <person name="Li G."/>
            <person name="Dong C."/>
            <person name="Wang J."/>
            <person name="Liao Y."/>
            <person name="Shao Z."/>
        </authorList>
    </citation>
    <scope>NUCLEOTIDE SEQUENCE [LARGE SCALE GENOMIC DNA]</scope>
    <source>
        <strain evidence="8 9">MHS-2</strain>
    </source>
</reference>
<evidence type="ECO:0000313" key="8">
    <source>
        <dbReference type="EMBL" id="KCZ90778.1"/>
    </source>
</evidence>
<name>A0A059FJW6_9PROT</name>
<dbReference type="STRING" id="1280950.HJO_13041"/>
<dbReference type="eggNOG" id="COG2010">
    <property type="taxonomic scope" value="Bacteria"/>
</dbReference>
<dbReference type="Gene3D" id="1.10.760.10">
    <property type="entry name" value="Cytochrome c-like domain"/>
    <property type="match status" value="1"/>
</dbReference>
<evidence type="ECO:0000313" key="9">
    <source>
        <dbReference type="Proteomes" id="UP000025171"/>
    </source>
</evidence>
<dbReference type="GO" id="GO:0009055">
    <property type="term" value="F:electron transfer activity"/>
    <property type="evidence" value="ECO:0007669"/>
    <property type="project" value="InterPro"/>
</dbReference>
<evidence type="ECO:0000256" key="2">
    <source>
        <dbReference type="ARBA" id="ARBA00022723"/>
    </source>
</evidence>
<dbReference type="InterPro" id="IPR036909">
    <property type="entry name" value="Cyt_c-like_dom_sf"/>
</dbReference>
<dbReference type="InterPro" id="IPR009056">
    <property type="entry name" value="Cyt_c-like_dom"/>
</dbReference>
<feature type="signal peptide" evidence="6">
    <location>
        <begin position="1"/>
        <end position="28"/>
    </location>
</feature>
<keyword evidence="3 4" id="KW-0408">Iron</keyword>
<keyword evidence="9" id="KW-1185">Reference proteome</keyword>
<gene>
    <name evidence="8" type="ORF">HJO_13041</name>
</gene>
<keyword evidence="1 4" id="KW-0349">Heme</keyword>
<accession>A0A059FJW6</accession>
<evidence type="ECO:0000256" key="5">
    <source>
        <dbReference type="SAM" id="MobiDB-lite"/>
    </source>
</evidence>
<dbReference type="Proteomes" id="UP000025171">
    <property type="component" value="Unassembled WGS sequence"/>
</dbReference>
<sequence>MVSIRPIQFAGIMLAGLLLVACSKPAPAPAPDVSAAAEPTLSVPPPAERPDGPFENTSEESLGQGRAIAENICSTCHAIGLEGPSPHPDAIPFRDLSKHYPIEDLAEPLAEGIMVGHPDMPVFAFEPDHIDSLIAYIESIQTPHEL</sequence>
<keyword evidence="6" id="KW-0732">Signal</keyword>
<comment type="caution">
    <text evidence="8">The sequence shown here is derived from an EMBL/GenBank/DDBJ whole genome shotgun (WGS) entry which is preliminary data.</text>
</comment>
<keyword evidence="2 4" id="KW-0479">Metal-binding</keyword>
<dbReference type="PATRIC" id="fig|1280950.3.peg.2615"/>
<dbReference type="PROSITE" id="PS51007">
    <property type="entry name" value="CYTC"/>
    <property type="match status" value="1"/>
</dbReference>
<dbReference type="SUPFAM" id="SSF46626">
    <property type="entry name" value="Cytochrome c"/>
    <property type="match status" value="1"/>
</dbReference>
<dbReference type="EMBL" id="ARYK01000006">
    <property type="protein sequence ID" value="KCZ90778.1"/>
    <property type="molecule type" value="Genomic_DNA"/>
</dbReference>
<evidence type="ECO:0000256" key="6">
    <source>
        <dbReference type="SAM" id="SignalP"/>
    </source>
</evidence>
<organism evidence="8 9">
    <name type="scientific">Hyphomonas johnsonii MHS-2</name>
    <dbReference type="NCBI Taxonomy" id="1280950"/>
    <lineage>
        <taxon>Bacteria</taxon>
        <taxon>Pseudomonadati</taxon>
        <taxon>Pseudomonadota</taxon>
        <taxon>Alphaproteobacteria</taxon>
        <taxon>Hyphomonadales</taxon>
        <taxon>Hyphomonadaceae</taxon>
        <taxon>Hyphomonas</taxon>
    </lineage>
</organism>
<proteinExistence type="predicted"/>
<dbReference type="RefSeq" id="WP_051618592.1">
    <property type="nucleotide sequence ID" value="NZ_ARYK01000006.1"/>
</dbReference>
<feature type="region of interest" description="Disordered" evidence="5">
    <location>
        <begin position="29"/>
        <end position="64"/>
    </location>
</feature>
<dbReference type="AlphaFoldDB" id="A0A059FJW6"/>
<dbReference type="PROSITE" id="PS51257">
    <property type="entry name" value="PROKAR_LIPOPROTEIN"/>
    <property type="match status" value="1"/>
</dbReference>
<evidence type="ECO:0000259" key="7">
    <source>
        <dbReference type="PROSITE" id="PS51007"/>
    </source>
</evidence>
<dbReference type="GO" id="GO:0020037">
    <property type="term" value="F:heme binding"/>
    <property type="evidence" value="ECO:0007669"/>
    <property type="project" value="InterPro"/>
</dbReference>
<evidence type="ECO:0000256" key="4">
    <source>
        <dbReference type="PROSITE-ProRule" id="PRU00433"/>
    </source>
</evidence>